<dbReference type="EMBL" id="MT631601">
    <property type="protein sequence ID" value="QNO55020.1"/>
    <property type="molecule type" value="Genomic_DNA"/>
</dbReference>
<reference evidence="1" key="1">
    <citation type="submission" date="2020-06" db="EMBL/GenBank/DDBJ databases">
        <title>Unique genomic features of the anaerobic methanotrophic archaea.</title>
        <authorList>
            <person name="Chadwick G.L."/>
            <person name="Skennerton C.T."/>
            <person name="Laso-Perez R."/>
            <person name="Leu A.O."/>
            <person name="Speth D.R."/>
            <person name="Yu H."/>
            <person name="Morgan-Lang C."/>
            <person name="Hatzenpichler R."/>
            <person name="Goudeau D."/>
            <person name="Malmstrom R."/>
            <person name="Brazelton W.J."/>
            <person name="Woyke T."/>
            <person name="Hallam S.J."/>
            <person name="Tyson G.W."/>
            <person name="Wegener G."/>
            <person name="Boetius A."/>
            <person name="Orphan V."/>
        </authorList>
    </citation>
    <scope>NUCLEOTIDE SEQUENCE</scope>
</reference>
<dbReference type="InterPro" id="IPR002105">
    <property type="entry name" value="Dockerin_1_rpt"/>
</dbReference>
<accession>A0A7G9Z436</accession>
<protein>
    <recommendedName>
        <fullName evidence="3">Dockerin domain-containing protein</fullName>
    </recommendedName>
</protein>
<evidence type="ECO:0000313" key="2">
    <source>
        <dbReference type="EMBL" id="QNO55091.1"/>
    </source>
</evidence>
<dbReference type="EMBL" id="MT631603">
    <property type="protein sequence ID" value="QNO55091.1"/>
    <property type="molecule type" value="Genomic_DNA"/>
</dbReference>
<dbReference type="SUPFAM" id="SSF63446">
    <property type="entry name" value="Type I dockerin domain"/>
    <property type="match status" value="1"/>
</dbReference>
<dbReference type="Gene3D" id="1.10.1330.10">
    <property type="entry name" value="Dockerin domain"/>
    <property type="match status" value="1"/>
</dbReference>
<dbReference type="InterPro" id="IPR018247">
    <property type="entry name" value="EF_Hand_1_Ca_BS"/>
</dbReference>
<evidence type="ECO:0008006" key="3">
    <source>
        <dbReference type="Google" id="ProtNLM"/>
    </source>
</evidence>
<sequence>MKKEFAIVLGLALLIALMPYASATTSVEGPETVHLGSSFGVAITSDDIVEAAYVVVTFPPELDVESISVDPDSSFSYSNYQSGTGFVDIIVAQEGPAPIMPTLAEINFTATGRGNYTINLSSVINGEEDEVGSLAIEVTVPWDVNNDGVVNFLDLVDVIVHWGESDTVYDVDRNGEVGYSDLSLVVEHLA</sequence>
<proteinExistence type="predicted"/>
<dbReference type="Pfam" id="PF00404">
    <property type="entry name" value="Dockerin_1"/>
    <property type="match status" value="1"/>
</dbReference>
<dbReference type="GO" id="GO:0004553">
    <property type="term" value="F:hydrolase activity, hydrolyzing O-glycosyl compounds"/>
    <property type="evidence" value="ECO:0007669"/>
    <property type="project" value="InterPro"/>
</dbReference>
<dbReference type="AlphaFoldDB" id="A0A7G9Z436"/>
<gene>
    <name evidence="1" type="ORF">FPOEFMDM_00005</name>
    <name evidence="2" type="ORF">MNNOGLJF_00005</name>
</gene>
<name>A0A7G9Z436_9EURY</name>
<dbReference type="PROSITE" id="PS00018">
    <property type="entry name" value="EF_HAND_1"/>
    <property type="match status" value="2"/>
</dbReference>
<evidence type="ECO:0000313" key="1">
    <source>
        <dbReference type="EMBL" id="QNO55020.1"/>
    </source>
</evidence>
<organism evidence="1">
    <name type="scientific">Candidatus Methanophaga sp. ANME-1 ERB7</name>
    <dbReference type="NCBI Taxonomy" id="2759913"/>
    <lineage>
        <taxon>Archaea</taxon>
        <taxon>Methanobacteriati</taxon>
        <taxon>Methanobacteriota</taxon>
        <taxon>Stenosarchaea group</taxon>
        <taxon>Methanomicrobia</taxon>
        <taxon>Candidatus Methanophagales</taxon>
        <taxon>Candidatus Methanophagaceae</taxon>
        <taxon>Candidatus Methanophaga</taxon>
    </lineage>
</organism>
<dbReference type="Gene3D" id="2.60.40.680">
    <property type="match status" value="1"/>
</dbReference>
<dbReference type="InterPro" id="IPR036439">
    <property type="entry name" value="Dockerin_dom_sf"/>
</dbReference>
<dbReference type="GO" id="GO:0000272">
    <property type="term" value="P:polysaccharide catabolic process"/>
    <property type="evidence" value="ECO:0007669"/>
    <property type="project" value="InterPro"/>
</dbReference>